<protein>
    <submittedName>
        <fullName evidence="2">Cation/multidrug efflux pump</fullName>
    </submittedName>
</protein>
<name>A0A1S7PFC7_9HYPH</name>
<evidence type="ECO:0000313" key="3">
    <source>
        <dbReference type="Proteomes" id="UP000191987"/>
    </source>
</evidence>
<gene>
    <name evidence="2" type="ORF">AGR7C_Cc150103</name>
</gene>
<dbReference type="Gene3D" id="3.30.2090.10">
    <property type="entry name" value="Multidrug efflux transporter AcrB TolC docking domain, DN and DC subdomains"/>
    <property type="match status" value="2"/>
</dbReference>
<feature type="transmembrane region" description="Helical" evidence="1">
    <location>
        <begin position="973"/>
        <end position="999"/>
    </location>
</feature>
<dbReference type="GO" id="GO:0042910">
    <property type="term" value="F:xenobiotic transmembrane transporter activity"/>
    <property type="evidence" value="ECO:0007669"/>
    <property type="project" value="TreeGrafter"/>
</dbReference>
<feature type="transmembrane region" description="Helical" evidence="1">
    <location>
        <begin position="359"/>
        <end position="379"/>
    </location>
</feature>
<dbReference type="PANTHER" id="PTHR32063">
    <property type="match status" value="1"/>
</dbReference>
<accession>A0A1S7PFC7</accession>
<dbReference type="SUPFAM" id="SSF82693">
    <property type="entry name" value="Multidrug efflux transporter AcrB pore domain, PN1, PN2, PC1 and PC2 subdomains"/>
    <property type="match status" value="3"/>
</dbReference>
<keyword evidence="1" id="KW-0472">Membrane</keyword>
<dbReference type="PRINTS" id="PR00702">
    <property type="entry name" value="ACRIFLAVINRP"/>
</dbReference>
<dbReference type="GO" id="GO:0005886">
    <property type="term" value="C:plasma membrane"/>
    <property type="evidence" value="ECO:0007669"/>
    <property type="project" value="TreeGrafter"/>
</dbReference>
<dbReference type="Gene3D" id="1.20.1640.10">
    <property type="entry name" value="Multidrug efflux transporter AcrB transmembrane domain"/>
    <property type="match status" value="2"/>
</dbReference>
<dbReference type="SUPFAM" id="SSF82866">
    <property type="entry name" value="Multidrug efflux transporter AcrB transmembrane domain"/>
    <property type="match status" value="2"/>
</dbReference>
<feature type="transmembrane region" description="Helical" evidence="1">
    <location>
        <begin position="430"/>
        <end position="456"/>
    </location>
</feature>
<organism evidence="2 3">
    <name type="scientific">Agrobacterium deltaense Zutra 3/1</name>
    <dbReference type="NCBI Taxonomy" id="1183427"/>
    <lineage>
        <taxon>Bacteria</taxon>
        <taxon>Pseudomonadati</taxon>
        <taxon>Pseudomonadota</taxon>
        <taxon>Alphaproteobacteria</taxon>
        <taxon>Hyphomicrobiales</taxon>
        <taxon>Rhizobiaceae</taxon>
        <taxon>Rhizobium/Agrobacterium group</taxon>
        <taxon>Agrobacterium</taxon>
    </lineage>
</organism>
<feature type="transmembrane region" description="Helical" evidence="1">
    <location>
        <begin position="385"/>
        <end position="409"/>
    </location>
</feature>
<dbReference type="InterPro" id="IPR001036">
    <property type="entry name" value="Acrflvin-R"/>
</dbReference>
<feature type="transmembrane region" description="Helical" evidence="1">
    <location>
        <begin position="844"/>
        <end position="863"/>
    </location>
</feature>
<sequence length="1040" mass="111111">MTNISSWAIRRPIPTLVLFLLLTLIGIQSFMKLPVNANPRVDFPIVTVSIVQAGAAPAELETQVTRRVEGAISGLAGIRHIQSTIGDGLSTTTVEFQLGIDTARATNDVRQAVSQIRSEMPRDIEEPTIASVDVEGGAILYFAVRAPQMSPVDLSWFVDETIGRELLTTKGVQRVQRIGGVSREITVQLDPDQLIAFGINAEDINNQVQAFNTNVPGGRSRLNEKEQSIRAVGGAITAAELAERPISLPNGQWTTLATLGKVTDGEAEPRELSRLDGEPVVGFSVFRAKGSSDTAVEDAVNATIARLVDIYPGVEIDRVLSTVDYTRASYQVAMETLIEGAALTVVVVFLFLRDWRATLIAAVAMPLSILPTFAVMLWFDFTLNSITLLALTLVIGILVDDAIVEVENIDRHLHMGKRPFQASIDAADQIGFAVLAITATIVAVFLPVSFIGGVIGQYFKQFGLTVSVAVLASMLVARLVTPLMAAYILVPKAVKHEEHGAPKSRMGRGYVALLELALRHRLKTCGIGVLVLVGSFLLVPLLPSGFLPSDDRSLSRILIELPPDSTLRDTDSAVQSVTAALREMPEVKSVFASIGRTDDGPDVARASLLVNLVPASERTLSQRQFELGAAGLIARTPNIRFAFQNENAARDISIILVGDEPEKLAIAALAVETGMRGIEGIANVQTTEPLPRTELQIRPRFDEAARLGVSTQSIAAVTRIATTGDTDANSAKFNIGDRQVPIRVMIDRGAQSNLDTLGMLRVSVANGSLPLMSVADLSVSEGPGQLNRFDRLRRVTVSADLAGIPLGVALERINALEAVASLPAGVRQVQYGDAEYIGEMFQSFSAAMLFGLMMVLAVLIVLFKDFLQPITILVALPLSVGGAIVGLLLYGGALDLPAVIGLLMLMGIVTKNSILLVEFAIEKRNGGLSRQRALVESGVERARPIIMTTLAMVAGMMPAALGVGADAGFRAPMAIAVIGGLITSTLLSLVFVPVVFTYMDDLRGWLGRRLQRLTSVTAADRAGAECQIAEGEAATVQGQG</sequence>
<feature type="transmembrane region" description="Helical" evidence="1">
    <location>
        <begin position="942"/>
        <end position="961"/>
    </location>
</feature>
<feature type="transmembrane region" description="Helical" evidence="1">
    <location>
        <begin position="332"/>
        <end position="352"/>
    </location>
</feature>
<dbReference type="Gene3D" id="3.30.70.1440">
    <property type="entry name" value="Multidrug efflux transporter AcrB pore domain"/>
    <property type="match status" value="1"/>
</dbReference>
<feature type="transmembrane region" description="Helical" evidence="1">
    <location>
        <begin position="870"/>
        <end position="890"/>
    </location>
</feature>
<dbReference type="Gene3D" id="3.30.70.1320">
    <property type="entry name" value="Multidrug efflux transporter AcrB pore domain like"/>
    <property type="match status" value="1"/>
</dbReference>
<keyword evidence="1" id="KW-0812">Transmembrane</keyword>
<dbReference type="SUPFAM" id="SSF82714">
    <property type="entry name" value="Multidrug efflux transporter AcrB TolC docking domain, DN and DC subdomains"/>
    <property type="match status" value="2"/>
</dbReference>
<evidence type="ECO:0000256" key="1">
    <source>
        <dbReference type="SAM" id="Phobius"/>
    </source>
</evidence>
<feature type="transmembrane region" description="Helical" evidence="1">
    <location>
        <begin position="527"/>
        <end position="547"/>
    </location>
</feature>
<dbReference type="RefSeq" id="WP_080817048.1">
    <property type="nucleotide sequence ID" value="NZ_LT009748.1"/>
</dbReference>
<proteinExistence type="predicted"/>
<dbReference type="EMBL" id="FBWG01000007">
    <property type="protein sequence ID" value="CUX20575.1"/>
    <property type="molecule type" value="Genomic_DNA"/>
</dbReference>
<feature type="transmembrane region" description="Helical" evidence="1">
    <location>
        <begin position="896"/>
        <end position="921"/>
    </location>
</feature>
<dbReference type="Proteomes" id="UP000191987">
    <property type="component" value="Unassembled WGS sequence"/>
</dbReference>
<keyword evidence="1" id="KW-1133">Transmembrane helix</keyword>
<evidence type="ECO:0000313" key="2">
    <source>
        <dbReference type="EMBL" id="CUX20575.1"/>
    </source>
</evidence>
<dbReference type="AlphaFoldDB" id="A0A1S7PFC7"/>
<dbReference type="Pfam" id="PF00873">
    <property type="entry name" value="ACR_tran"/>
    <property type="match status" value="1"/>
</dbReference>
<dbReference type="Gene3D" id="3.30.70.1430">
    <property type="entry name" value="Multidrug efflux transporter AcrB pore domain"/>
    <property type="match status" value="2"/>
</dbReference>
<dbReference type="PANTHER" id="PTHR32063:SF77">
    <property type="entry name" value="ACR FAMILY TRANSPORT PROTEIN"/>
    <property type="match status" value="1"/>
</dbReference>
<feature type="transmembrane region" description="Helical" evidence="1">
    <location>
        <begin position="462"/>
        <end position="490"/>
    </location>
</feature>
<dbReference type="InterPro" id="IPR027463">
    <property type="entry name" value="AcrB_DN_DC_subdom"/>
</dbReference>
<reference evidence="2 3" key="1">
    <citation type="submission" date="2016-01" db="EMBL/GenBank/DDBJ databases">
        <authorList>
            <person name="Oliw E.H."/>
        </authorList>
    </citation>
    <scope>NUCLEOTIDE SEQUENCE [LARGE SCALE GENOMIC DNA]</scope>
    <source>
        <strain evidence="2 3">Zutra 3-1</strain>
    </source>
</reference>